<dbReference type="HAMAP" id="MF_01197">
    <property type="entry name" value="SepF"/>
    <property type="match status" value="1"/>
</dbReference>
<keyword evidence="8" id="KW-1185">Reference proteome</keyword>
<evidence type="ECO:0000256" key="2">
    <source>
        <dbReference type="ARBA" id="ARBA00023210"/>
    </source>
</evidence>
<dbReference type="Proteomes" id="UP001185927">
    <property type="component" value="Unassembled WGS sequence"/>
</dbReference>
<keyword evidence="2 5" id="KW-0717">Septation</keyword>
<evidence type="ECO:0000256" key="3">
    <source>
        <dbReference type="ARBA" id="ARBA00023306"/>
    </source>
</evidence>
<feature type="compositionally biased region" description="Basic and acidic residues" evidence="6">
    <location>
        <begin position="62"/>
        <end position="80"/>
    </location>
</feature>
<evidence type="ECO:0000256" key="5">
    <source>
        <dbReference type="HAMAP-Rule" id="MF_01197"/>
    </source>
</evidence>
<dbReference type="InterPro" id="IPR023052">
    <property type="entry name" value="Cell_div_SepF"/>
</dbReference>
<keyword evidence="1 5" id="KW-0132">Cell division</keyword>
<evidence type="ECO:0000256" key="6">
    <source>
        <dbReference type="SAM" id="MobiDB-lite"/>
    </source>
</evidence>
<dbReference type="EMBL" id="JAWLKB010000004">
    <property type="protein sequence ID" value="MDV6267442.1"/>
    <property type="molecule type" value="Genomic_DNA"/>
</dbReference>
<feature type="compositionally biased region" description="Low complexity" evidence="6">
    <location>
        <begin position="84"/>
        <end position="99"/>
    </location>
</feature>
<dbReference type="RefSeq" id="WP_045070302.1">
    <property type="nucleotide sequence ID" value="NZ_CP079698.1"/>
</dbReference>
<gene>
    <name evidence="5" type="primary">sepF</name>
    <name evidence="7" type="ORF">R3Q16_12570</name>
</gene>
<feature type="compositionally biased region" description="Basic and acidic residues" evidence="6">
    <location>
        <begin position="106"/>
        <end position="118"/>
    </location>
</feature>
<dbReference type="PANTHER" id="PTHR35798">
    <property type="entry name" value="CELL DIVISION PROTEIN SEPF"/>
    <property type="match status" value="1"/>
</dbReference>
<comment type="function">
    <text evidence="4 5">Cell division protein that is part of the divisome complex and is recruited early to the Z-ring. Probably stimulates Z-ring formation, perhaps through the cross-linking of FtsZ protofilaments. Its function overlaps with FtsA.</text>
</comment>
<dbReference type="GO" id="GO:0051301">
    <property type="term" value="P:cell division"/>
    <property type="evidence" value="ECO:0007669"/>
    <property type="project" value="UniProtKB-KW"/>
</dbReference>
<comment type="caution">
    <text evidence="7">The sequence shown here is derived from an EMBL/GenBank/DDBJ whole genome shotgun (WGS) entry which is preliminary data.</text>
</comment>
<comment type="similarity">
    <text evidence="5">Belongs to the SepF family.</text>
</comment>
<dbReference type="InterPro" id="IPR007561">
    <property type="entry name" value="Cell_div_SepF/SepF-rel"/>
</dbReference>
<evidence type="ECO:0000256" key="1">
    <source>
        <dbReference type="ARBA" id="ARBA00022618"/>
    </source>
</evidence>
<sequence length="216" mass="24341">MSNLHKFKAYFGMVPLDDYEDEYVEEPDQARRAPRRSHDGYAERDDREFAEPAFSKAGYAPSRRDEEEAEFDRYESRPRMDTVASRAPRPSMAPRPTSRGNLAVDARAERPEVRRAPAVDDGGPLAKITTLRPQSYAEARTIGERFRDGTPVIMDLVDMSNADAKRLVDFAAGLAFALRGSFDKVATKVFLLSPADIDVSAEERRRIAETGFYSQK</sequence>
<comment type="subunit">
    <text evidence="5">Homodimer. Interacts with FtsZ.</text>
</comment>
<keyword evidence="3 5" id="KW-0131">Cell cycle</keyword>
<organism evidence="7 8">
    <name type="scientific">Rhodococcus globerulus</name>
    <dbReference type="NCBI Taxonomy" id="33008"/>
    <lineage>
        <taxon>Bacteria</taxon>
        <taxon>Bacillati</taxon>
        <taxon>Actinomycetota</taxon>
        <taxon>Actinomycetes</taxon>
        <taxon>Mycobacteriales</taxon>
        <taxon>Nocardiaceae</taxon>
        <taxon>Rhodococcus</taxon>
    </lineage>
</organism>
<dbReference type="InterPro" id="IPR038594">
    <property type="entry name" value="SepF-like_sf"/>
</dbReference>
<dbReference type="PANTHER" id="PTHR35798:SF1">
    <property type="entry name" value="CELL DIVISION PROTEIN SEPF"/>
    <property type="match status" value="1"/>
</dbReference>
<keyword evidence="5" id="KW-0963">Cytoplasm</keyword>
<evidence type="ECO:0000313" key="8">
    <source>
        <dbReference type="Proteomes" id="UP001185927"/>
    </source>
</evidence>
<evidence type="ECO:0000256" key="4">
    <source>
        <dbReference type="ARBA" id="ARBA00044936"/>
    </source>
</evidence>
<dbReference type="Gene3D" id="3.30.110.150">
    <property type="entry name" value="SepF-like protein"/>
    <property type="match status" value="1"/>
</dbReference>
<protein>
    <recommendedName>
        <fullName evidence="5">Cell division protein SepF</fullName>
    </recommendedName>
</protein>
<accession>A0ABU4BT93</accession>
<proteinExistence type="inferred from homology"/>
<dbReference type="Pfam" id="PF04472">
    <property type="entry name" value="SepF"/>
    <property type="match status" value="1"/>
</dbReference>
<evidence type="ECO:0000313" key="7">
    <source>
        <dbReference type="EMBL" id="MDV6267442.1"/>
    </source>
</evidence>
<comment type="subcellular location">
    <subcellularLocation>
        <location evidence="5">Cytoplasm</location>
    </subcellularLocation>
    <text evidence="5">Localizes to the division site, in a FtsZ-dependent manner.</text>
</comment>
<feature type="compositionally biased region" description="Basic and acidic residues" evidence="6">
    <location>
        <begin position="28"/>
        <end position="50"/>
    </location>
</feature>
<reference evidence="7 8" key="1">
    <citation type="submission" date="2023-10" db="EMBL/GenBank/DDBJ databases">
        <title>Development of a sustainable strategy for remediation of hydrocarbon-contaminated territories based on the waste exchange concept.</title>
        <authorList>
            <person name="Krivoruchko A."/>
        </authorList>
    </citation>
    <scope>NUCLEOTIDE SEQUENCE [LARGE SCALE GENOMIC DNA]</scope>
    <source>
        <strain evidence="7 8">IEGM 1203</strain>
    </source>
</reference>
<feature type="region of interest" description="Disordered" evidence="6">
    <location>
        <begin position="22"/>
        <end position="126"/>
    </location>
</feature>
<name>A0ABU4BT93_RHOGO</name>